<gene>
    <name evidence="1" type="ORF">HPB47_022634</name>
</gene>
<feature type="non-terminal residue" evidence="1">
    <location>
        <position position="175"/>
    </location>
</feature>
<dbReference type="EMBL" id="JABSTQ010009318">
    <property type="protein sequence ID" value="KAG0430507.1"/>
    <property type="molecule type" value="Genomic_DNA"/>
</dbReference>
<sequence>MPSGVKRSLWLDDPINGTLEKDVTNSMLGMRQPRGNRQFREWSNITAQFTEVLWNQVRPTLPTKKKTNAKKGTVVVLGEHLIPEKHKLIPQRGPKFCFEPVPEEEKQRCIAECVGVMARTEGRPTRSRALGPVIEYLASHELRALLSDKEGFFVIMPESMFSEKGSMAVKKSFDR</sequence>
<name>A0AC60QCH7_IXOPE</name>
<organism evidence="1 2">
    <name type="scientific">Ixodes persulcatus</name>
    <name type="common">Taiga tick</name>
    <dbReference type="NCBI Taxonomy" id="34615"/>
    <lineage>
        <taxon>Eukaryota</taxon>
        <taxon>Metazoa</taxon>
        <taxon>Ecdysozoa</taxon>
        <taxon>Arthropoda</taxon>
        <taxon>Chelicerata</taxon>
        <taxon>Arachnida</taxon>
        <taxon>Acari</taxon>
        <taxon>Parasitiformes</taxon>
        <taxon>Ixodida</taxon>
        <taxon>Ixodoidea</taxon>
        <taxon>Ixodidae</taxon>
        <taxon>Ixodinae</taxon>
        <taxon>Ixodes</taxon>
    </lineage>
</organism>
<evidence type="ECO:0000313" key="1">
    <source>
        <dbReference type="EMBL" id="KAG0430507.1"/>
    </source>
</evidence>
<protein>
    <submittedName>
        <fullName evidence="1">Uncharacterized protein</fullName>
    </submittedName>
</protein>
<keyword evidence="2" id="KW-1185">Reference proteome</keyword>
<proteinExistence type="predicted"/>
<accession>A0AC60QCH7</accession>
<reference evidence="1 2" key="1">
    <citation type="journal article" date="2020" name="Cell">
        <title>Large-Scale Comparative Analyses of Tick Genomes Elucidate Their Genetic Diversity and Vector Capacities.</title>
        <authorList>
            <consortium name="Tick Genome and Microbiome Consortium (TIGMIC)"/>
            <person name="Jia N."/>
            <person name="Wang J."/>
            <person name="Shi W."/>
            <person name="Du L."/>
            <person name="Sun Y."/>
            <person name="Zhan W."/>
            <person name="Jiang J.F."/>
            <person name="Wang Q."/>
            <person name="Zhang B."/>
            <person name="Ji P."/>
            <person name="Bell-Sakyi L."/>
            <person name="Cui X.M."/>
            <person name="Yuan T.T."/>
            <person name="Jiang B.G."/>
            <person name="Yang W.F."/>
            <person name="Lam T.T."/>
            <person name="Chang Q.C."/>
            <person name="Ding S.J."/>
            <person name="Wang X.J."/>
            <person name="Zhu J.G."/>
            <person name="Ruan X.D."/>
            <person name="Zhao L."/>
            <person name="Wei J.T."/>
            <person name="Ye R.Z."/>
            <person name="Que T.C."/>
            <person name="Du C.H."/>
            <person name="Zhou Y.H."/>
            <person name="Cheng J.X."/>
            <person name="Dai P.F."/>
            <person name="Guo W.B."/>
            <person name="Han X.H."/>
            <person name="Huang E.J."/>
            <person name="Li L.F."/>
            <person name="Wei W."/>
            <person name="Gao Y.C."/>
            <person name="Liu J.Z."/>
            <person name="Shao H.Z."/>
            <person name="Wang X."/>
            <person name="Wang C.C."/>
            <person name="Yang T.C."/>
            <person name="Huo Q.B."/>
            <person name="Li W."/>
            <person name="Chen H.Y."/>
            <person name="Chen S.E."/>
            <person name="Zhou L.G."/>
            <person name="Ni X.B."/>
            <person name="Tian J.H."/>
            <person name="Sheng Y."/>
            <person name="Liu T."/>
            <person name="Pan Y.S."/>
            <person name="Xia L.Y."/>
            <person name="Li J."/>
            <person name="Zhao F."/>
            <person name="Cao W.C."/>
        </authorList>
    </citation>
    <scope>NUCLEOTIDE SEQUENCE [LARGE SCALE GENOMIC DNA]</scope>
    <source>
        <strain evidence="1">Iper-2018</strain>
    </source>
</reference>
<dbReference type="Proteomes" id="UP000805193">
    <property type="component" value="Unassembled WGS sequence"/>
</dbReference>
<evidence type="ECO:0000313" key="2">
    <source>
        <dbReference type="Proteomes" id="UP000805193"/>
    </source>
</evidence>
<comment type="caution">
    <text evidence="1">The sequence shown here is derived from an EMBL/GenBank/DDBJ whole genome shotgun (WGS) entry which is preliminary data.</text>
</comment>